<gene>
    <name evidence="1" type="ORF">MM415A01050_0024</name>
    <name evidence="2" type="ORF">MM415B04202_0008</name>
</gene>
<name>A0A6M3LGP0_9ZZZZ</name>
<reference evidence="2" key="1">
    <citation type="submission" date="2020-03" db="EMBL/GenBank/DDBJ databases">
        <title>The deep terrestrial virosphere.</title>
        <authorList>
            <person name="Holmfeldt K."/>
            <person name="Nilsson E."/>
            <person name="Simone D."/>
            <person name="Lopez-Fernandez M."/>
            <person name="Wu X."/>
            <person name="de Brujin I."/>
            <person name="Lundin D."/>
            <person name="Andersson A."/>
            <person name="Bertilsson S."/>
            <person name="Dopson M."/>
        </authorList>
    </citation>
    <scope>NUCLEOTIDE SEQUENCE</scope>
    <source>
        <strain evidence="1">MM415A01050</strain>
        <strain evidence="2">MM415B04202</strain>
    </source>
</reference>
<evidence type="ECO:0000313" key="1">
    <source>
        <dbReference type="EMBL" id="QJA78578.1"/>
    </source>
</evidence>
<evidence type="ECO:0000313" key="2">
    <source>
        <dbReference type="EMBL" id="QJA93519.1"/>
    </source>
</evidence>
<proteinExistence type="predicted"/>
<protein>
    <submittedName>
        <fullName evidence="2">Uncharacterized protein</fullName>
    </submittedName>
</protein>
<organism evidence="2">
    <name type="scientific">viral metagenome</name>
    <dbReference type="NCBI Taxonomy" id="1070528"/>
    <lineage>
        <taxon>unclassified sequences</taxon>
        <taxon>metagenomes</taxon>
        <taxon>organismal metagenomes</taxon>
    </lineage>
</organism>
<sequence>MTKDEAKIFLSGHVVRRELGKLYADLFAEFIYKEGYEIVDRKIDDDTARHLDNELSDVESDDWIREVLIGLGVEEGK</sequence>
<dbReference type="AlphaFoldDB" id="A0A6M3LGP0"/>
<dbReference type="EMBL" id="MT142343">
    <property type="protein sequence ID" value="QJA78578.1"/>
    <property type="molecule type" value="Genomic_DNA"/>
</dbReference>
<dbReference type="EMBL" id="MT143155">
    <property type="protein sequence ID" value="QJA93519.1"/>
    <property type="molecule type" value="Genomic_DNA"/>
</dbReference>
<accession>A0A6M3LGP0</accession>